<sequence length="101" mass="11685">MHFSSHTIDELQGLNFAERMQVVRKATDQLPTPKKLVLNLLKLAILVPLFMLIARYQNAADLLWIAVLLVAYPLLTRPLTFKLCRPYLRQSRSQLKLDPQD</sequence>
<accession>A0ABV9JR32</accession>
<feature type="transmembrane region" description="Helical" evidence="1">
    <location>
        <begin position="36"/>
        <end position="56"/>
    </location>
</feature>
<dbReference type="Proteomes" id="UP001595962">
    <property type="component" value="Unassembled WGS sequence"/>
</dbReference>
<dbReference type="InterPro" id="IPR046168">
    <property type="entry name" value="DUF6170"/>
</dbReference>
<keyword evidence="3" id="KW-1185">Reference proteome</keyword>
<proteinExistence type="predicted"/>
<comment type="caution">
    <text evidence="2">The sequence shown here is derived from an EMBL/GenBank/DDBJ whole genome shotgun (WGS) entry which is preliminary data.</text>
</comment>
<protein>
    <submittedName>
        <fullName evidence="2">DUF6170 family protein</fullName>
    </submittedName>
</protein>
<evidence type="ECO:0000313" key="2">
    <source>
        <dbReference type="EMBL" id="MFC4656733.1"/>
    </source>
</evidence>
<evidence type="ECO:0000313" key="3">
    <source>
        <dbReference type="Proteomes" id="UP001595962"/>
    </source>
</evidence>
<dbReference type="EMBL" id="JBHSGB010000017">
    <property type="protein sequence ID" value="MFC4656733.1"/>
    <property type="molecule type" value="Genomic_DNA"/>
</dbReference>
<name>A0ABV9JR32_9GAMM</name>
<dbReference type="RefSeq" id="WP_377336078.1">
    <property type="nucleotide sequence ID" value="NZ_JBHSGB010000017.1"/>
</dbReference>
<reference evidence="3" key="1">
    <citation type="journal article" date="2019" name="Int. J. Syst. Evol. Microbiol.">
        <title>The Global Catalogue of Microorganisms (GCM) 10K type strain sequencing project: providing services to taxonomists for standard genome sequencing and annotation.</title>
        <authorList>
            <consortium name="The Broad Institute Genomics Platform"/>
            <consortium name="The Broad Institute Genome Sequencing Center for Infectious Disease"/>
            <person name="Wu L."/>
            <person name="Ma J."/>
        </authorList>
    </citation>
    <scope>NUCLEOTIDE SEQUENCE [LARGE SCALE GENOMIC DNA]</scope>
    <source>
        <strain evidence="3">DT28</strain>
    </source>
</reference>
<feature type="transmembrane region" description="Helical" evidence="1">
    <location>
        <begin position="62"/>
        <end position="80"/>
    </location>
</feature>
<keyword evidence="1" id="KW-0812">Transmembrane</keyword>
<evidence type="ECO:0000256" key="1">
    <source>
        <dbReference type="SAM" id="Phobius"/>
    </source>
</evidence>
<keyword evidence="1" id="KW-0472">Membrane</keyword>
<gene>
    <name evidence="2" type="ORF">ACFO3I_17065</name>
</gene>
<keyword evidence="1" id="KW-1133">Transmembrane helix</keyword>
<organism evidence="2 3">
    <name type="scientific">Rheinheimera marina</name>
    <dbReference type="NCBI Taxonomy" id="1774958"/>
    <lineage>
        <taxon>Bacteria</taxon>
        <taxon>Pseudomonadati</taxon>
        <taxon>Pseudomonadota</taxon>
        <taxon>Gammaproteobacteria</taxon>
        <taxon>Chromatiales</taxon>
        <taxon>Chromatiaceae</taxon>
        <taxon>Rheinheimera</taxon>
    </lineage>
</organism>
<dbReference type="Pfam" id="PF19667">
    <property type="entry name" value="DUF6170"/>
    <property type="match status" value="1"/>
</dbReference>